<evidence type="ECO:0000259" key="4">
    <source>
        <dbReference type="Pfam" id="PF11380"/>
    </source>
</evidence>
<protein>
    <recommendedName>
        <fullName evidence="8">Capsular polysaccharide phosphotransferase SacB</fullName>
    </recommendedName>
</protein>
<sequence length="330" mass="39527">MNKIDFVLPWVDGSDEAWIRQRNEYLNTRDGDLSNSRFRDWENLQYWFRGVEKFTPWVNHIYFITWGHIPSWLNTENPKLTVVNHKDYIPEEYLPTFSSHPIELNLHRIKGLSEQFVYFNDDTFIINAMQPEDFFKKGLPRDYCIETALVQDDINNPFASILMNDAALVNMHYSKREVICRQWKKWFHPAYGSMVLRNVLMLPYREFSSFKYSHISSAFLKSTFEKVWEEEGEILDRVCKTRFRSASDVNQYVMKYWQYMEGNYEPQSPKTGKFLTIGLHDEQIHNVLRKQLCRIICINDTENIGDFQQQKKNIKESFECILPEKSTFER</sequence>
<dbReference type="GO" id="GO:0000271">
    <property type="term" value="P:polysaccharide biosynthetic process"/>
    <property type="evidence" value="ECO:0007669"/>
    <property type="project" value="UniProtKB-KW"/>
</dbReference>
<evidence type="ECO:0000256" key="2">
    <source>
        <dbReference type="ARBA" id="ARBA00022679"/>
    </source>
</evidence>
<reference evidence="6 7" key="1">
    <citation type="submission" date="2019-11" db="EMBL/GenBank/DDBJ databases">
        <title>Draft genome sequence of Blautia luti DSM 14534T, isolated from human stool.</title>
        <authorList>
            <person name="Ortiz R."/>
            <person name="Melis-Arcos F."/>
            <person name="Covarrubias P."/>
            <person name="Cardenas J.P."/>
            <person name="Perez-Donoso J."/>
            <person name="Almonacid D."/>
        </authorList>
    </citation>
    <scope>NUCLEOTIDE SEQUENCE [LARGE SCALE GENOMIC DNA]</scope>
    <source>
        <strain evidence="6 7">DSM 14534</strain>
    </source>
</reference>
<dbReference type="Pfam" id="PF11380">
    <property type="entry name" value="Stealth_CR2"/>
    <property type="match status" value="1"/>
</dbReference>
<evidence type="ECO:0000256" key="1">
    <source>
        <dbReference type="ARBA" id="ARBA00007583"/>
    </source>
</evidence>
<feature type="domain" description="Stealth protein CR1 conserved region 1" evidence="5">
    <location>
        <begin position="3"/>
        <end position="28"/>
    </location>
</feature>
<keyword evidence="2" id="KW-0808">Transferase</keyword>
<accession>A0A844GM20</accession>
<dbReference type="InterPro" id="IPR021520">
    <property type="entry name" value="Stealth_CR2"/>
</dbReference>
<dbReference type="EMBL" id="WMBC01000008">
    <property type="protein sequence ID" value="MTD61648.1"/>
    <property type="molecule type" value="Genomic_DNA"/>
</dbReference>
<name>A0A844GM20_9FIRM</name>
<comment type="similarity">
    <text evidence="1">Belongs to the stealth family.</text>
</comment>
<organism evidence="6 7">
    <name type="scientific">Blautia luti DSM 14534 = JCM 17040</name>
    <dbReference type="NCBI Taxonomy" id="649762"/>
    <lineage>
        <taxon>Bacteria</taxon>
        <taxon>Bacillati</taxon>
        <taxon>Bacillota</taxon>
        <taxon>Clostridia</taxon>
        <taxon>Lachnospirales</taxon>
        <taxon>Lachnospiraceae</taxon>
        <taxon>Blautia</taxon>
    </lineage>
</organism>
<evidence type="ECO:0000256" key="3">
    <source>
        <dbReference type="ARBA" id="ARBA00023169"/>
    </source>
</evidence>
<proteinExistence type="inferred from homology"/>
<dbReference type="PANTHER" id="PTHR24045">
    <property type="match status" value="1"/>
</dbReference>
<keyword evidence="3" id="KW-0270">Exopolysaccharide synthesis</keyword>
<dbReference type="GO" id="GO:0016772">
    <property type="term" value="F:transferase activity, transferring phosphorus-containing groups"/>
    <property type="evidence" value="ECO:0007669"/>
    <property type="project" value="InterPro"/>
</dbReference>
<comment type="caution">
    <text evidence="6">The sequence shown here is derived from an EMBL/GenBank/DDBJ whole genome shotgun (WGS) entry which is preliminary data.</text>
</comment>
<dbReference type="RefSeq" id="WP_154780477.1">
    <property type="nucleotide sequence ID" value="NZ_WMBC01000008.1"/>
</dbReference>
<feature type="domain" description="Stealth protein CR2 conserved region 2" evidence="4">
    <location>
        <begin position="37"/>
        <end position="137"/>
    </location>
</feature>
<dbReference type="InterPro" id="IPR047141">
    <property type="entry name" value="Stealth"/>
</dbReference>
<dbReference type="Pfam" id="PF17101">
    <property type="entry name" value="Stealth_CR1"/>
    <property type="match status" value="1"/>
</dbReference>
<evidence type="ECO:0008006" key="8">
    <source>
        <dbReference type="Google" id="ProtNLM"/>
    </source>
</evidence>
<gene>
    <name evidence="6" type="ORF">GKZ57_10370</name>
</gene>
<dbReference type="InterPro" id="IPR031358">
    <property type="entry name" value="Stealth_CR1"/>
</dbReference>
<dbReference type="AlphaFoldDB" id="A0A844GM20"/>
<dbReference type="PANTHER" id="PTHR24045:SF0">
    <property type="entry name" value="N-ACETYLGLUCOSAMINE-1-PHOSPHOTRANSFERASE SUBUNITS ALPHA_BETA"/>
    <property type="match status" value="1"/>
</dbReference>
<evidence type="ECO:0000259" key="5">
    <source>
        <dbReference type="Pfam" id="PF17101"/>
    </source>
</evidence>
<dbReference type="Proteomes" id="UP000437824">
    <property type="component" value="Unassembled WGS sequence"/>
</dbReference>
<evidence type="ECO:0000313" key="6">
    <source>
        <dbReference type="EMBL" id="MTD61648.1"/>
    </source>
</evidence>
<evidence type="ECO:0000313" key="7">
    <source>
        <dbReference type="Proteomes" id="UP000437824"/>
    </source>
</evidence>